<sequence>MRVRRIIALAISSLAIVPFNVRAEGPAALVPCATKPDAAYPLLVGIGYGVYNGVYNSTTGLNVWKGIRFAASTSGSNRWQPPQPPGINRTIVQATTFGPKCPQAPPSVPTASFNPGDEDCLFLNIYAPVLRRNQSVPVMTWIHPGGYGLLDGTQDMSEIINANGNGFMAVSIQYRLGAFGFLSSAEVKRKGVVNAGLLDQSFAFDWVQKHISKFGGDPNKVTIAGESAGAGSVMLHAMAANGALGSKVWQNGIAASPYSPAQYNYDDVWPTQRYHDFAEQAGCGSSAAVFDCLVSKESLTLQYASSNMLTIWPRVFLPVTDGTFITALPSVQLSQRRVNGQRMLNNANEGPLFDILDAYPTSSAPTDSNALKMETNGYGPPYAINNILAEATFVCPSYWMATAFTAPNKQAYHYQYSVPFAAHRTDVTACVGPATPNQGPEFALAIRKIWGNFIMNNNPSIPNAVANGSSSPNPTVSNPGSCWPAWTDSNPQLINLNETGGVPYQTVFGTAPVTQYMNPGLRNNFTRANAAKWELNRGQRCDFWKSMGPNVPQ</sequence>
<dbReference type="PANTHER" id="PTHR11559">
    <property type="entry name" value="CARBOXYLESTERASE"/>
    <property type="match status" value="1"/>
</dbReference>
<dbReference type="PROSITE" id="PS00122">
    <property type="entry name" value="CARBOXYLESTERASE_B_1"/>
    <property type="match status" value="1"/>
</dbReference>
<dbReference type="InterPro" id="IPR019819">
    <property type="entry name" value="Carboxylesterase_B_CS"/>
</dbReference>
<feature type="chain" id="PRO_5042669035" description="Carboxylic ester hydrolase" evidence="3">
    <location>
        <begin position="24"/>
        <end position="553"/>
    </location>
</feature>
<protein>
    <recommendedName>
        <fullName evidence="3">Carboxylic ester hydrolase</fullName>
        <ecNumber evidence="3">3.1.1.-</ecNumber>
    </recommendedName>
</protein>
<keyword evidence="2 3" id="KW-0378">Hydrolase</keyword>
<dbReference type="EMBL" id="MU854476">
    <property type="protein sequence ID" value="KAK4034516.1"/>
    <property type="molecule type" value="Genomic_DNA"/>
</dbReference>
<proteinExistence type="inferred from homology"/>
<dbReference type="SUPFAM" id="SSF53474">
    <property type="entry name" value="alpha/beta-Hydrolases"/>
    <property type="match status" value="1"/>
</dbReference>
<dbReference type="Proteomes" id="UP001303115">
    <property type="component" value="Unassembled WGS sequence"/>
</dbReference>
<feature type="signal peptide" evidence="3">
    <location>
        <begin position="1"/>
        <end position="23"/>
    </location>
</feature>
<dbReference type="GO" id="GO:0016787">
    <property type="term" value="F:hydrolase activity"/>
    <property type="evidence" value="ECO:0007669"/>
    <property type="project" value="UniProtKB-KW"/>
</dbReference>
<reference evidence="6" key="1">
    <citation type="journal article" date="2023" name="Mol. Phylogenet. Evol.">
        <title>Genome-scale phylogeny and comparative genomics of the fungal order Sordariales.</title>
        <authorList>
            <person name="Hensen N."/>
            <person name="Bonometti L."/>
            <person name="Westerberg I."/>
            <person name="Brannstrom I.O."/>
            <person name="Guillou S."/>
            <person name="Cros-Aarteil S."/>
            <person name="Calhoun S."/>
            <person name="Haridas S."/>
            <person name="Kuo A."/>
            <person name="Mondo S."/>
            <person name="Pangilinan J."/>
            <person name="Riley R."/>
            <person name="LaButti K."/>
            <person name="Andreopoulos B."/>
            <person name="Lipzen A."/>
            <person name="Chen C."/>
            <person name="Yan M."/>
            <person name="Daum C."/>
            <person name="Ng V."/>
            <person name="Clum A."/>
            <person name="Steindorff A."/>
            <person name="Ohm R.A."/>
            <person name="Martin F."/>
            <person name="Silar P."/>
            <person name="Natvig D.O."/>
            <person name="Lalanne C."/>
            <person name="Gautier V."/>
            <person name="Ament-Velasquez S.L."/>
            <person name="Kruys A."/>
            <person name="Hutchinson M.I."/>
            <person name="Powell A.J."/>
            <person name="Barry K."/>
            <person name="Miller A.N."/>
            <person name="Grigoriev I.V."/>
            <person name="Debuchy R."/>
            <person name="Gladieux P."/>
            <person name="Hiltunen Thoren M."/>
            <person name="Johannesson H."/>
        </authorList>
    </citation>
    <scope>NUCLEOTIDE SEQUENCE [LARGE SCALE GENOMIC DNA]</scope>
    <source>
        <strain evidence="6">CBS 284.82</strain>
    </source>
</reference>
<evidence type="ECO:0000256" key="2">
    <source>
        <dbReference type="ARBA" id="ARBA00022801"/>
    </source>
</evidence>
<dbReference type="PROSITE" id="PS00941">
    <property type="entry name" value="CARBOXYLESTERASE_B_2"/>
    <property type="match status" value="1"/>
</dbReference>
<accession>A0AAN6PA08</accession>
<comment type="similarity">
    <text evidence="1 3">Belongs to the type-B carboxylesterase/lipase family.</text>
</comment>
<comment type="caution">
    <text evidence="5">The sequence shown here is derived from an EMBL/GenBank/DDBJ whole genome shotgun (WGS) entry which is preliminary data.</text>
</comment>
<dbReference type="InterPro" id="IPR002018">
    <property type="entry name" value="CarbesteraseB"/>
</dbReference>
<evidence type="ECO:0000313" key="6">
    <source>
        <dbReference type="Proteomes" id="UP001303115"/>
    </source>
</evidence>
<dbReference type="Gene3D" id="3.40.50.1820">
    <property type="entry name" value="alpha/beta hydrolase"/>
    <property type="match status" value="1"/>
</dbReference>
<dbReference type="Pfam" id="PF00135">
    <property type="entry name" value="COesterase"/>
    <property type="match status" value="1"/>
</dbReference>
<gene>
    <name evidence="5" type="ORF">C8A01DRAFT_49101</name>
</gene>
<feature type="domain" description="Carboxylesterase type B" evidence="4">
    <location>
        <begin position="48"/>
        <end position="338"/>
    </location>
</feature>
<name>A0AAN6PA08_9PEZI</name>
<organism evidence="5 6">
    <name type="scientific">Parachaetomium inaequale</name>
    <dbReference type="NCBI Taxonomy" id="2588326"/>
    <lineage>
        <taxon>Eukaryota</taxon>
        <taxon>Fungi</taxon>
        <taxon>Dikarya</taxon>
        <taxon>Ascomycota</taxon>
        <taxon>Pezizomycotina</taxon>
        <taxon>Sordariomycetes</taxon>
        <taxon>Sordariomycetidae</taxon>
        <taxon>Sordariales</taxon>
        <taxon>Chaetomiaceae</taxon>
        <taxon>Parachaetomium</taxon>
    </lineage>
</organism>
<dbReference type="AlphaFoldDB" id="A0AAN6PA08"/>
<evidence type="ECO:0000313" key="5">
    <source>
        <dbReference type="EMBL" id="KAK4034516.1"/>
    </source>
</evidence>
<evidence type="ECO:0000256" key="3">
    <source>
        <dbReference type="RuleBase" id="RU361235"/>
    </source>
</evidence>
<dbReference type="InterPro" id="IPR029058">
    <property type="entry name" value="AB_hydrolase_fold"/>
</dbReference>
<dbReference type="InterPro" id="IPR050309">
    <property type="entry name" value="Type-B_Carboxylest/Lipase"/>
</dbReference>
<evidence type="ECO:0000259" key="4">
    <source>
        <dbReference type="Pfam" id="PF00135"/>
    </source>
</evidence>
<dbReference type="InterPro" id="IPR019826">
    <property type="entry name" value="Carboxylesterase_B_AS"/>
</dbReference>
<evidence type="ECO:0000256" key="1">
    <source>
        <dbReference type="ARBA" id="ARBA00005964"/>
    </source>
</evidence>
<keyword evidence="3" id="KW-0732">Signal</keyword>
<keyword evidence="6" id="KW-1185">Reference proteome</keyword>
<dbReference type="EC" id="3.1.1.-" evidence="3"/>